<evidence type="ECO:0000313" key="3">
    <source>
        <dbReference type="Proteomes" id="UP001177003"/>
    </source>
</evidence>
<keyword evidence="3" id="KW-1185">Reference proteome</keyword>
<feature type="compositionally biased region" description="Polar residues" evidence="1">
    <location>
        <begin position="1"/>
        <end position="18"/>
    </location>
</feature>
<feature type="compositionally biased region" description="Polar residues" evidence="1">
    <location>
        <begin position="30"/>
        <end position="40"/>
    </location>
</feature>
<proteinExistence type="predicted"/>
<dbReference type="AlphaFoldDB" id="A0AA35VIA9"/>
<evidence type="ECO:0000256" key="1">
    <source>
        <dbReference type="SAM" id="MobiDB-lite"/>
    </source>
</evidence>
<reference evidence="2" key="1">
    <citation type="submission" date="2023-04" db="EMBL/GenBank/DDBJ databases">
        <authorList>
            <person name="Vijverberg K."/>
            <person name="Xiong W."/>
            <person name="Schranz E."/>
        </authorList>
    </citation>
    <scope>NUCLEOTIDE SEQUENCE</scope>
</reference>
<name>A0AA35VIA9_LACSI</name>
<organism evidence="2 3">
    <name type="scientific">Lactuca saligna</name>
    <name type="common">Willowleaf lettuce</name>
    <dbReference type="NCBI Taxonomy" id="75948"/>
    <lineage>
        <taxon>Eukaryota</taxon>
        <taxon>Viridiplantae</taxon>
        <taxon>Streptophyta</taxon>
        <taxon>Embryophyta</taxon>
        <taxon>Tracheophyta</taxon>
        <taxon>Spermatophyta</taxon>
        <taxon>Magnoliopsida</taxon>
        <taxon>eudicotyledons</taxon>
        <taxon>Gunneridae</taxon>
        <taxon>Pentapetalae</taxon>
        <taxon>asterids</taxon>
        <taxon>campanulids</taxon>
        <taxon>Asterales</taxon>
        <taxon>Asteraceae</taxon>
        <taxon>Cichorioideae</taxon>
        <taxon>Cichorieae</taxon>
        <taxon>Lactucinae</taxon>
        <taxon>Lactuca</taxon>
    </lineage>
</organism>
<evidence type="ECO:0000313" key="2">
    <source>
        <dbReference type="EMBL" id="CAI9261402.1"/>
    </source>
</evidence>
<sequence length="169" mass="18540">MSNTSSPALVSTDKSGYVTTRPKDNRDLSTEPTSNSSMGSETGEEVVDAMFDYVYIARRTTIRAMIPSAIVGGTMAQRRNTRSRPTHPENATLDIGQLVSQQLMATIPNIMAEVTAGVNASQKNCGGPTPVENTDGSGDRNVETRGCTYKYFISYKTKEFHGQRVQWDY</sequence>
<dbReference type="Proteomes" id="UP001177003">
    <property type="component" value="Chromosome 0"/>
</dbReference>
<accession>A0AA35VIA9</accession>
<protein>
    <submittedName>
        <fullName evidence="2">Uncharacterized protein</fullName>
    </submittedName>
</protein>
<dbReference type="EMBL" id="OX465086">
    <property type="protein sequence ID" value="CAI9261402.1"/>
    <property type="molecule type" value="Genomic_DNA"/>
</dbReference>
<gene>
    <name evidence="2" type="ORF">LSALG_LOCUS2191</name>
</gene>
<feature type="region of interest" description="Disordered" evidence="1">
    <location>
        <begin position="1"/>
        <end position="43"/>
    </location>
</feature>